<organism evidence="2 3">
    <name type="scientific">Choiromyces venosus 120613-1</name>
    <dbReference type="NCBI Taxonomy" id="1336337"/>
    <lineage>
        <taxon>Eukaryota</taxon>
        <taxon>Fungi</taxon>
        <taxon>Dikarya</taxon>
        <taxon>Ascomycota</taxon>
        <taxon>Pezizomycotina</taxon>
        <taxon>Pezizomycetes</taxon>
        <taxon>Pezizales</taxon>
        <taxon>Tuberaceae</taxon>
        <taxon>Choiromyces</taxon>
    </lineage>
</organism>
<evidence type="ECO:0000313" key="2">
    <source>
        <dbReference type="EMBL" id="RPB00320.1"/>
    </source>
</evidence>
<reference evidence="2 3" key="1">
    <citation type="journal article" date="2018" name="Nat. Ecol. Evol.">
        <title>Pezizomycetes genomes reveal the molecular basis of ectomycorrhizal truffle lifestyle.</title>
        <authorList>
            <person name="Murat C."/>
            <person name="Payen T."/>
            <person name="Noel B."/>
            <person name="Kuo A."/>
            <person name="Morin E."/>
            <person name="Chen J."/>
            <person name="Kohler A."/>
            <person name="Krizsan K."/>
            <person name="Balestrini R."/>
            <person name="Da Silva C."/>
            <person name="Montanini B."/>
            <person name="Hainaut M."/>
            <person name="Levati E."/>
            <person name="Barry K.W."/>
            <person name="Belfiori B."/>
            <person name="Cichocki N."/>
            <person name="Clum A."/>
            <person name="Dockter R.B."/>
            <person name="Fauchery L."/>
            <person name="Guy J."/>
            <person name="Iotti M."/>
            <person name="Le Tacon F."/>
            <person name="Lindquist E.A."/>
            <person name="Lipzen A."/>
            <person name="Malagnac F."/>
            <person name="Mello A."/>
            <person name="Molinier V."/>
            <person name="Miyauchi S."/>
            <person name="Poulain J."/>
            <person name="Riccioni C."/>
            <person name="Rubini A."/>
            <person name="Sitrit Y."/>
            <person name="Splivallo R."/>
            <person name="Traeger S."/>
            <person name="Wang M."/>
            <person name="Zifcakova L."/>
            <person name="Wipf D."/>
            <person name="Zambonelli A."/>
            <person name="Paolocci F."/>
            <person name="Nowrousian M."/>
            <person name="Ottonello S."/>
            <person name="Baldrian P."/>
            <person name="Spatafora J.W."/>
            <person name="Henrissat B."/>
            <person name="Nagy L.G."/>
            <person name="Aury J.M."/>
            <person name="Wincker P."/>
            <person name="Grigoriev I.V."/>
            <person name="Bonfante P."/>
            <person name="Martin F.M."/>
        </authorList>
    </citation>
    <scope>NUCLEOTIDE SEQUENCE [LARGE SCALE GENOMIC DNA]</scope>
    <source>
        <strain evidence="2 3">120613-1</strain>
    </source>
</reference>
<dbReference type="EMBL" id="ML120381">
    <property type="protein sequence ID" value="RPB00320.1"/>
    <property type="molecule type" value="Genomic_DNA"/>
</dbReference>
<gene>
    <name evidence="2" type="ORF">L873DRAFT_824943</name>
</gene>
<dbReference type="AlphaFoldDB" id="A0A3N4JPT3"/>
<proteinExistence type="predicted"/>
<protein>
    <submittedName>
        <fullName evidence="2">Uncharacterized protein</fullName>
    </submittedName>
</protein>
<dbReference type="Proteomes" id="UP000276215">
    <property type="component" value="Unassembled WGS sequence"/>
</dbReference>
<evidence type="ECO:0000313" key="3">
    <source>
        <dbReference type="Proteomes" id="UP000276215"/>
    </source>
</evidence>
<keyword evidence="1" id="KW-0812">Transmembrane</keyword>
<sequence>MIRHDPTSVLETFLFFSAFLVWLLLNPFIKSFSGFWSNGFRFIILFSPWNPASDAKEGASPQGSSRRRHPQRGAACLGVNFIASTSWHQANHQKSTQFLFSLLLIQTSPIPTTYNIITSGELIYF</sequence>
<keyword evidence="3" id="KW-1185">Reference proteome</keyword>
<name>A0A3N4JPT3_9PEZI</name>
<keyword evidence="1" id="KW-0472">Membrane</keyword>
<keyword evidence="1" id="KW-1133">Transmembrane helix</keyword>
<accession>A0A3N4JPT3</accession>
<evidence type="ECO:0000256" key="1">
    <source>
        <dbReference type="SAM" id="Phobius"/>
    </source>
</evidence>
<feature type="transmembrane region" description="Helical" evidence="1">
    <location>
        <begin position="12"/>
        <end position="29"/>
    </location>
</feature>